<evidence type="ECO:0000313" key="2">
    <source>
        <dbReference type="Proteomes" id="UP000623467"/>
    </source>
</evidence>
<proteinExistence type="predicted"/>
<organism evidence="1 2">
    <name type="scientific">Mycena sanguinolenta</name>
    <dbReference type="NCBI Taxonomy" id="230812"/>
    <lineage>
        <taxon>Eukaryota</taxon>
        <taxon>Fungi</taxon>
        <taxon>Dikarya</taxon>
        <taxon>Basidiomycota</taxon>
        <taxon>Agaricomycotina</taxon>
        <taxon>Agaricomycetes</taxon>
        <taxon>Agaricomycetidae</taxon>
        <taxon>Agaricales</taxon>
        <taxon>Marasmiineae</taxon>
        <taxon>Mycenaceae</taxon>
        <taxon>Mycena</taxon>
    </lineage>
</organism>
<accession>A0A8H7CT89</accession>
<dbReference type="Proteomes" id="UP000623467">
    <property type="component" value="Unassembled WGS sequence"/>
</dbReference>
<dbReference type="AlphaFoldDB" id="A0A8H7CT89"/>
<dbReference type="EMBL" id="JACAZH010000016">
    <property type="protein sequence ID" value="KAF7349524.1"/>
    <property type="molecule type" value="Genomic_DNA"/>
</dbReference>
<keyword evidence="2" id="KW-1185">Reference proteome</keyword>
<dbReference type="PANTHER" id="PTHR31912">
    <property type="entry name" value="IP13529P"/>
    <property type="match status" value="1"/>
</dbReference>
<gene>
    <name evidence="1" type="ORF">MSAN_01742800</name>
</gene>
<protein>
    <submittedName>
        <fullName evidence="1">Uncharacterized protein</fullName>
    </submittedName>
</protein>
<name>A0A8H7CT89_9AGAR</name>
<evidence type="ECO:0000313" key="1">
    <source>
        <dbReference type="EMBL" id="KAF7349524.1"/>
    </source>
</evidence>
<dbReference type="OrthoDB" id="2506088at2759"/>
<reference evidence="1" key="1">
    <citation type="submission" date="2020-05" db="EMBL/GenBank/DDBJ databases">
        <title>Mycena genomes resolve the evolution of fungal bioluminescence.</title>
        <authorList>
            <person name="Tsai I.J."/>
        </authorList>
    </citation>
    <scope>NUCLEOTIDE SEQUENCE</scope>
    <source>
        <strain evidence="1">160909Yilan</strain>
    </source>
</reference>
<dbReference type="PANTHER" id="PTHR31912:SF34">
    <property type="entry name" value="NOTOCHORD-RELATED PROTEIN"/>
    <property type="match status" value="1"/>
</dbReference>
<comment type="caution">
    <text evidence="1">The sequence shown here is derived from an EMBL/GenBank/DDBJ whole genome shotgun (WGS) entry which is preliminary data.</text>
</comment>
<sequence>MPTPMDVDMDDYTITQMAEQLGQTEALEPVITPEEARILLEQEFQRILTEAFRADQFPEETGADYEPDINTGIDEEEVCFDMNSLENSEYYPYPNKTTMLFDVLDNLPRCCFTGAQSSLVIHFAKSLGAPNVPSLKGLRQIQKDLNRKCGKEPVKVNFVMGNILFMNDLHESIANDFANPLVAPHLQLYPEEVKSDISESWQSERWREYSPEQLTPMFAKGYKRFWIEEVAQTREGKFVIPHTWIKRRGVLTTDAQIVTRTEDGQWNLTAEELTIDADTLEFDFKDITAQFGKQLIWMEGSDAPVMPNKMRDLVEDDEDLFAVMVSPWADDVSGNKSKQYNKHMNVYTWNGCLPGRLLQQEFHMHYVSTSPTCVTDSGTKDKVTQYWIGKLLERYDVQRTANPRQNVANISQELQSWLNEQPGDKMNPLLNLTGLDPSQDTPVELLHPVLLGVIKYIWHFMNTARWKDEDRHLLAIRLQYTDLSGLTVPPYSRILHDPILAFHVDGIVNPEQLDLIVAAGNLGARLWVPVINDMESYLEDLNIAVTNLLDTFDAVDPLRIIIKIKLHLLTHIGVDIRRFGPAIHFSTEIFEAFNSVFRMCSVNSNHIAPSRDILVE</sequence>